<dbReference type="InterPro" id="IPR036869">
    <property type="entry name" value="J_dom_sf"/>
</dbReference>
<dbReference type="GO" id="GO:0051082">
    <property type="term" value="F:unfolded protein binding"/>
    <property type="evidence" value="ECO:0007669"/>
    <property type="project" value="InterPro"/>
</dbReference>
<keyword evidence="4" id="KW-0862">Zinc</keyword>
<keyword evidence="2" id="KW-0677">Repeat</keyword>
<dbReference type="Pfam" id="PF00226">
    <property type="entry name" value="DnaJ"/>
    <property type="match status" value="1"/>
</dbReference>
<dbReference type="FunFam" id="2.60.260.20:FF:000003">
    <property type="entry name" value="DnaJ subfamily A member 2"/>
    <property type="match status" value="1"/>
</dbReference>
<dbReference type="SUPFAM" id="SSF46565">
    <property type="entry name" value="Chaperone J-domain"/>
    <property type="match status" value="1"/>
</dbReference>
<evidence type="ECO:0000256" key="1">
    <source>
        <dbReference type="ARBA" id="ARBA00022723"/>
    </source>
</evidence>
<dbReference type="Gene3D" id="2.10.230.10">
    <property type="entry name" value="Heat shock protein DnaJ, cysteine-rich domain"/>
    <property type="match status" value="1"/>
</dbReference>
<organism evidence="7 8">
    <name type="scientific">Prymnesium parvum</name>
    <name type="common">Toxic golden alga</name>
    <dbReference type="NCBI Taxonomy" id="97485"/>
    <lineage>
        <taxon>Eukaryota</taxon>
        <taxon>Haptista</taxon>
        <taxon>Haptophyta</taxon>
        <taxon>Prymnesiophyceae</taxon>
        <taxon>Prymnesiales</taxon>
        <taxon>Prymnesiaceae</taxon>
        <taxon>Prymnesium</taxon>
    </lineage>
</organism>
<feature type="region of interest" description="Disordered" evidence="5">
    <location>
        <begin position="1"/>
        <end position="21"/>
    </location>
</feature>
<evidence type="ECO:0000256" key="3">
    <source>
        <dbReference type="ARBA" id="ARBA00022771"/>
    </source>
</evidence>
<dbReference type="InterPro" id="IPR001305">
    <property type="entry name" value="HSP_DnaJ_Cys-rich_dom"/>
</dbReference>
<dbReference type="SUPFAM" id="SSF49493">
    <property type="entry name" value="HSP40/DnaJ peptide-binding domain"/>
    <property type="match status" value="2"/>
</dbReference>
<keyword evidence="8" id="KW-1185">Reference proteome</keyword>
<dbReference type="InterPro" id="IPR044713">
    <property type="entry name" value="DNJA1/2-like"/>
</dbReference>
<dbReference type="PRINTS" id="PR00625">
    <property type="entry name" value="JDOMAIN"/>
</dbReference>
<dbReference type="InterPro" id="IPR008971">
    <property type="entry name" value="HSP40/DnaJ_pept-bd"/>
</dbReference>
<dbReference type="CDD" id="cd10747">
    <property type="entry name" value="DnaJ_C"/>
    <property type="match status" value="1"/>
</dbReference>
<sequence length="536" mass="58113">MVPPAHVPPFLRTTGTGLGAKEAGERPQYRTMFFGGLPPGFEDAFGGGMPGGRGRGGKPADTTKLYETLGVDKGASPDAIKKAYRKMAVKMHPDKGGDPEKFKEIQKAYDVLGDDRKREIYDKYGEEGLEDGGGGGDGADIFDVLSGRARGGSRRSGVKKGENMVHPLKVTLDQIMKGSSRTLRLTRKVIDREKGVESCSSCNGRGAKIQTIRMGAMIQQLQKTCEVCGGNGVNYRQVKVQETLEVHIPKGAPDGHKINFSEKADEIPDGEAGDVVFVLQEQPHPEFKRKGDDLYIERTISLAEALCGFSMELTHLDGRTLIIKSKPGDVIKPVSFNPFAEEDEASVWTCFEDCDTPSLENAAVAETEDLKVCKKACEKGQLKGKGIGCFVQRGGKTVFKQCTYEEAMKAKTSSKGSKLYVIQDPNATASQRMMKAVEGEGLPRLKQPFENGNLFIIITIEFPTTFSSAVSAQLMKLLPPPIHKVTTPEDGEDVEVVELTDIDPVRSYKDNLPEEVDDDEGGGGGGGGQRVQCAQQ</sequence>
<accession>A0AB34J317</accession>
<dbReference type="PROSITE" id="PS00636">
    <property type="entry name" value="DNAJ_1"/>
    <property type="match status" value="1"/>
</dbReference>
<dbReference type="EMBL" id="JBGBPQ010000014">
    <property type="protein sequence ID" value="KAL1510980.1"/>
    <property type="molecule type" value="Genomic_DNA"/>
</dbReference>
<comment type="caution">
    <text evidence="7">The sequence shown here is derived from an EMBL/GenBank/DDBJ whole genome shotgun (WGS) entry which is preliminary data.</text>
</comment>
<evidence type="ECO:0000256" key="5">
    <source>
        <dbReference type="SAM" id="MobiDB-lite"/>
    </source>
</evidence>
<evidence type="ECO:0000256" key="4">
    <source>
        <dbReference type="ARBA" id="ARBA00022833"/>
    </source>
</evidence>
<keyword evidence="3" id="KW-0863">Zinc-finger</keyword>
<evidence type="ECO:0000256" key="2">
    <source>
        <dbReference type="ARBA" id="ARBA00022737"/>
    </source>
</evidence>
<protein>
    <recommendedName>
        <fullName evidence="6">J domain-containing protein</fullName>
    </recommendedName>
</protein>
<dbReference type="CDD" id="cd06257">
    <property type="entry name" value="DnaJ"/>
    <property type="match status" value="1"/>
</dbReference>
<keyword evidence="1" id="KW-0479">Metal-binding</keyword>
<evidence type="ECO:0000259" key="6">
    <source>
        <dbReference type="PROSITE" id="PS50076"/>
    </source>
</evidence>
<dbReference type="SUPFAM" id="SSF57938">
    <property type="entry name" value="DnaJ/Hsp40 cysteine-rich domain"/>
    <property type="match status" value="1"/>
</dbReference>
<feature type="domain" description="J" evidence="6">
    <location>
        <begin position="64"/>
        <end position="125"/>
    </location>
</feature>
<dbReference type="Gene3D" id="2.60.260.20">
    <property type="entry name" value="Urease metallochaperone UreE, N-terminal domain"/>
    <property type="match status" value="2"/>
</dbReference>
<dbReference type="PANTHER" id="PTHR43888">
    <property type="entry name" value="DNAJ-LIKE-2, ISOFORM A-RELATED"/>
    <property type="match status" value="1"/>
</dbReference>
<dbReference type="Gene3D" id="1.10.287.110">
    <property type="entry name" value="DnaJ domain"/>
    <property type="match status" value="1"/>
</dbReference>
<evidence type="ECO:0000313" key="7">
    <source>
        <dbReference type="EMBL" id="KAL1510980.1"/>
    </source>
</evidence>
<dbReference type="InterPro" id="IPR036410">
    <property type="entry name" value="HSP_DnaJ_Cys-rich_dom_sf"/>
</dbReference>
<dbReference type="GO" id="GO:0006457">
    <property type="term" value="P:protein folding"/>
    <property type="evidence" value="ECO:0007669"/>
    <property type="project" value="InterPro"/>
</dbReference>
<proteinExistence type="predicted"/>
<dbReference type="SMART" id="SM00271">
    <property type="entry name" value="DnaJ"/>
    <property type="match status" value="1"/>
</dbReference>
<dbReference type="PROSITE" id="PS50076">
    <property type="entry name" value="DNAJ_2"/>
    <property type="match status" value="1"/>
</dbReference>
<gene>
    <name evidence="7" type="ORF">AB1Y20_005805</name>
</gene>
<feature type="region of interest" description="Disordered" evidence="5">
    <location>
        <begin position="502"/>
        <end position="536"/>
    </location>
</feature>
<dbReference type="Proteomes" id="UP001515480">
    <property type="component" value="Unassembled WGS sequence"/>
</dbReference>
<dbReference type="Pfam" id="PF01556">
    <property type="entry name" value="DnaJ_C"/>
    <property type="match status" value="1"/>
</dbReference>
<name>A0AB34J317_PRYPA</name>
<dbReference type="GO" id="GO:0030544">
    <property type="term" value="F:Hsp70 protein binding"/>
    <property type="evidence" value="ECO:0007669"/>
    <property type="project" value="InterPro"/>
</dbReference>
<dbReference type="InterPro" id="IPR002939">
    <property type="entry name" value="DnaJ_C"/>
</dbReference>
<evidence type="ECO:0000313" key="8">
    <source>
        <dbReference type="Proteomes" id="UP001515480"/>
    </source>
</evidence>
<dbReference type="InterPro" id="IPR001623">
    <property type="entry name" value="DnaJ_domain"/>
</dbReference>
<feature type="compositionally biased region" description="Basic and acidic residues" evidence="5">
    <location>
        <begin position="503"/>
        <end position="512"/>
    </location>
</feature>
<dbReference type="CDD" id="cd10719">
    <property type="entry name" value="DnaJ_zf"/>
    <property type="match status" value="1"/>
</dbReference>
<reference evidence="7 8" key="1">
    <citation type="journal article" date="2024" name="Science">
        <title>Giant polyketide synthase enzymes in the biosynthesis of giant marine polyether toxins.</title>
        <authorList>
            <person name="Fallon T.R."/>
            <person name="Shende V.V."/>
            <person name="Wierzbicki I.H."/>
            <person name="Pendleton A.L."/>
            <person name="Watervoot N.F."/>
            <person name="Auber R.P."/>
            <person name="Gonzalez D.J."/>
            <person name="Wisecaver J.H."/>
            <person name="Moore B.S."/>
        </authorList>
    </citation>
    <scope>NUCLEOTIDE SEQUENCE [LARGE SCALE GENOMIC DNA]</scope>
    <source>
        <strain evidence="7 8">12B1</strain>
    </source>
</reference>
<dbReference type="GO" id="GO:0008270">
    <property type="term" value="F:zinc ion binding"/>
    <property type="evidence" value="ECO:0007669"/>
    <property type="project" value="UniProtKB-KW"/>
</dbReference>
<dbReference type="InterPro" id="IPR018253">
    <property type="entry name" value="DnaJ_domain_CS"/>
</dbReference>
<dbReference type="AlphaFoldDB" id="A0AB34J317"/>